<dbReference type="GO" id="GO:0006310">
    <property type="term" value="P:DNA recombination"/>
    <property type="evidence" value="ECO:0007669"/>
    <property type="project" value="UniProtKB-KW"/>
</dbReference>
<dbReference type="Gene3D" id="1.10.443.10">
    <property type="entry name" value="Intergrase catalytic core"/>
    <property type="match status" value="1"/>
</dbReference>
<evidence type="ECO:0000256" key="4">
    <source>
        <dbReference type="PROSITE-ProRule" id="PRU01248"/>
    </source>
</evidence>
<dbReference type="AlphaFoldDB" id="A0A2N9Y757"/>
<sequence length="296" mass="33790">MSNIKKVLQQLARNAKGSFKTVHDREVIIGRLANYLKDNNIQVKNVEHIKTKHIEGYIQSRQTQRVSKRTLQNEMSAIRRTLSQAGREKLIKSERLSSKTLNIHNASRQGTKIAITDKQFEAVLNKAIENGKEDIAAALQLCRYIGLRGAEVVRCNQSLKTWQTAINESKDTLRVVFGTKGKRPRDTRIINRERVKHAVDYAIKIVSKQNGKLIDKPNLKQTMNYWHDQAKTLGLTGKIAPHSLRYAFTHDLMNYYMEEGYPEEEALAMTSMDLGHGDGRGHYIKTVYGKKGEDDE</sequence>
<dbReference type="InterPro" id="IPR024457">
    <property type="entry name" value="Putative_integrase_N"/>
</dbReference>
<reference evidence="6 7" key="1">
    <citation type="journal article" date="2017" name="MBio">
        <title>Type VI secretion-mediated competition in the bee gut microbiome.</title>
        <authorList>
            <person name="Steele M.I."/>
            <person name="Kwong W.K."/>
            <person name="Powell J.E."/>
            <person name="Whiteley M."/>
            <person name="Moran N.A."/>
        </authorList>
    </citation>
    <scope>NUCLEOTIDE SEQUENCE [LARGE SCALE GENOMIC DNA]</scope>
    <source>
        <strain evidence="6 7">PEB0171</strain>
    </source>
</reference>
<dbReference type="PROSITE" id="PS51900">
    <property type="entry name" value="CB"/>
    <property type="match status" value="1"/>
</dbReference>
<dbReference type="InterPro" id="IPR013762">
    <property type="entry name" value="Integrase-like_cat_sf"/>
</dbReference>
<name>A0A2N9Y757_9NEIS</name>
<organism evidence="6 7">
    <name type="scientific">Snodgrassella alvi</name>
    <dbReference type="NCBI Taxonomy" id="1196083"/>
    <lineage>
        <taxon>Bacteria</taxon>
        <taxon>Pseudomonadati</taxon>
        <taxon>Pseudomonadota</taxon>
        <taxon>Betaproteobacteria</taxon>
        <taxon>Neisseriales</taxon>
        <taxon>Neisseriaceae</taxon>
        <taxon>Snodgrassella</taxon>
    </lineage>
</organism>
<evidence type="ECO:0000256" key="3">
    <source>
        <dbReference type="ARBA" id="ARBA00023172"/>
    </source>
</evidence>
<dbReference type="Pfam" id="PF12834">
    <property type="entry name" value="Phage_int_SAM_2"/>
    <property type="match status" value="1"/>
</dbReference>
<dbReference type="GO" id="GO:0003677">
    <property type="term" value="F:DNA binding"/>
    <property type="evidence" value="ECO:0007669"/>
    <property type="project" value="UniProtKB-UniRule"/>
</dbReference>
<keyword evidence="2 4" id="KW-0238">DNA-binding</keyword>
<dbReference type="InterPro" id="IPR010998">
    <property type="entry name" value="Integrase_recombinase_N"/>
</dbReference>
<accession>A0A2N9Y757</accession>
<dbReference type="InterPro" id="IPR011010">
    <property type="entry name" value="DNA_brk_join_enz"/>
</dbReference>
<proteinExistence type="predicted"/>
<dbReference type="SUPFAM" id="SSF56349">
    <property type="entry name" value="DNA breaking-rejoining enzymes"/>
    <property type="match status" value="1"/>
</dbReference>
<evidence type="ECO:0000313" key="6">
    <source>
        <dbReference type="EMBL" id="PIT65015.1"/>
    </source>
</evidence>
<comment type="caution">
    <text evidence="6">The sequence shown here is derived from an EMBL/GenBank/DDBJ whole genome shotgun (WGS) entry which is preliminary data.</text>
</comment>
<dbReference type="Gene3D" id="1.10.150.130">
    <property type="match status" value="1"/>
</dbReference>
<gene>
    <name evidence="6" type="ORF">BHC47_09270</name>
</gene>
<evidence type="ECO:0000256" key="1">
    <source>
        <dbReference type="ARBA" id="ARBA00022908"/>
    </source>
</evidence>
<feature type="domain" description="Core-binding (CB)" evidence="5">
    <location>
        <begin position="1"/>
        <end position="86"/>
    </location>
</feature>
<dbReference type="InterPro" id="IPR044068">
    <property type="entry name" value="CB"/>
</dbReference>
<evidence type="ECO:0000313" key="7">
    <source>
        <dbReference type="Proteomes" id="UP000231094"/>
    </source>
</evidence>
<dbReference type="RefSeq" id="WP_100116541.1">
    <property type="nucleotide sequence ID" value="NZ_MEIV01000009.1"/>
</dbReference>
<dbReference type="Proteomes" id="UP000231094">
    <property type="component" value="Unassembled WGS sequence"/>
</dbReference>
<dbReference type="EMBL" id="MEIV01000009">
    <property type="protein sequence ID" value="PIT65015.1"/>
    <property type="molecule type" value="Genomic_DNA"/>
</dbReference>
<evidence type="ECO:0000256" key="2">
    <source>
        <dbReference type="ARBA" id="ARBA00023125"/>
    </source>
</evidence>
<protein>
    <submittedName>
        <fullName evidence="6">DNA-binding protein</fullName>
    </submittedName>
</protein>
<evidence type="ECO:0000259" key="5">
    <source>
        <dbReference type="PROSITE" id="PS51900"/>
    </source>
</evidence>
<keyword evidence="3" id="KW-0233">DNA recombination</keyword>
<dbReference type="InterPro" id="IPR024456">
    <property type="entry name" value="Integrase_catalytic_putative"/>
</dbReference>
<dbReference type="Pfam" id="PF12835">
    <property type="entry name" value="Integrase_1"/>
    <property type="match status" value="1"/>
</dbReference>
<keyword evidence="1" id="KW-0229">DNA integration</keyword>
<dbReference type="GO" id="GO:0015074">
    <property type="term" value="P:DNA integration"/>
    <property type="evidence" value="ECO:0007669"/>
    <property type="project" value="UniProtKB-KW"/>
</dbReference>